<reference evidence="2" key="1">
    <citation type="submission" date="2011-12" db="EMBL/GenBank/DDBJ databases">
        <authorList>
            <consortium name="The Broad Institute Genome Sequencing Platform"/>
            <person name="Russ C."/>
            <person name="Tyler B."/>
            <person name="Panabieres F."/>
            <person name="Shan W."/>
            <person name="Tripathy S."/>
            <person name="Grunwald N."/>
            <person name="Machado M."/>
            <person name="Young S.K."/>
            <person name="Zeng Q."/>
            <person name="Gargeya S."/>
            <person name="Fitzgerald M."/>
            <person name="Haas B."/>
            <person name="Abouelleil A."/>
            <person name="Alvarado L."/>
            <person name="Arachchi H.M."/>
            <person name="Berlin A."/>
            <person name="Chapman S.B."/>
            <person name="Gearin G."/>
            <person name="Goldberg J."/>
            <person name="Griggs A."/>
            <person name="Gujja S."/>
            <person name="Hansen M."/>
            <person name="Heiman D."/>
            <person name="Howarth C."/>
            <person name="Larimer J."/>
            <person name="Lui A."/>
            <person name="MacDonald P.J.P."/>
            <person name="McCowen C."/>
            <person name="Montmayeur A."/>
            <person name="Murphy C."/>
            <person name="Neiman D."/>
            <person name="Pearson M."/>
            <person name="Priest M."/>
            <person name="Roberts A."/>
            <person name="Saif S."/>
            <person name="Shea T."/>
            <person name="Sisk P."/>
            <person name="Stolte C."/>
            <person name="Sykes S."/>
            <person name="Wortman J."/>
            <person name="Nusbaum C."/>
            <person name="Birren B."/>
        </authorList>
    </citation>
    <scope>NUCLEOTIDE SEQUENCE [LARGE SCALE GENOMIC DNA]</scope>
    <source>
        <strain evidence="2">INRA-310</strain>
    </source>
</reference>
<reference evidence="1 2" key="2">
    <citation type="submission" date="2013-11" db="EMBL/GenBank/DDBJ databases">
        <title>The Genome Sequence of Phytophthora parasitica INRA-310.</title>
        <authorList>
            <consortium name="The Broad Institute Genomics Platform"/>
            <person name="Russ C."/>
            <person name="Tyler B."/>
            <person name="Panabieres F."/>
            <person name="Shan W."/>
            <person name="Tripathy S."/>
            <person name="Grunwald N."/>
            <person name="Machado M."/>
            <person name="Johnson C.S."/>
            <person name="Arredondo F."/>
            <person name="Hong C."/>
            <person name="Coffey M."/>
            <person name="Young S.K."/>
            <person name="Zeng Q."/>
            <person name="Gargeya S."/>
            <person name="Fitzgerald M."/>
            <person name="Abouelleil A."/>
            <person name="Alvarado L."/>
            <person name="Chapman S.B."/>
            <person name="Gainer-Dewar J."/>
            <person name="Goldberg J."/>
            <person name="Griggs A."/>
            <person name="Gujja S."/>
            <person name="Hansen M."/>
            <person name="Howarth C."/>
            <person name="Imamovic A."/>
            <person name="Ireland A."/>
            <person name="Larimer J."/>
            <person name="McCowan C."/>
            <person name="Murphy C."/>
            <person name="Pearson M."/>
            <person name="Poon T.W."/>
            <person name="Priest M."/>
            <person name="Roberts A."/>
            <person name="Saif S."/>
            <person name="Shea T."/>
            <person name="Sykes S."/>
            <person name="Wortman J."/>
            <person name="Nusbaum C."/>
            <person name="Birren B."/>
        </authorList>
    </citation>
    <scope>NUCLEOTIDE SEQUENCE [LARGE SCALE GENOMIC DNA]</scope>
    <source>
        <strain evidence="1 2">INRA-310</strain>
    </source>
</reference>
<sequence length="140" mass="15195">MVWTTSCGTVLPACGPKLPTWRTLACIATFEVPSESLYTLTTPKHPLDASGGWHQLPCLASRSKARISQAMSSNLTARSNWMLGTLAAFPSTSLTGMSRIISWIHVENSKLFEAVEVFELHSQIQLDVGDIGGLPVDQSH</sequence>
<dbReference type="AlphaFoldDB" id="W2Q566"/>
<dbReference type="EMBL" id="KI669592">
    <property type="protein sequence ID" value="ETN07410.1"/>
    <property type="molecule type" value="Genomic_DNA"/>
</dbReference>
<dbReference type="VEuPathDB" id="FungiDB:PPTG_13321"/>
<evidence type="ECO:0000313" key="2">
    <source>
        <dbReference type="Proteomes" id="UP000018817"/>
    </source>
</evidence>
<accession>W2Q566</accession>
<organism evidence="1 2">
    <name type="scientific">Phytophthora nicotianae (strain INRA-310)</name>
    <name type="common">Phytophthora parasitica</name>
    <dbReference type="NCBI Taxonomy" id="761204"/>
    <lineage>
        <taxon>Eukaryota</taxon>
        <taxon>Sar</taxon>
        <taxon>Stramenopiles</taxon>
        <taxon>Oomycota</taxon>
        <taxon>Peronosporomycetes</taxon>
        <taxon>Peronosporales</taxon>
        <taxon>Peronosporaceae</taxon>
        <taxon>Phytophthora</taxon>
    </lineage>
</organism>
<dbReference type="GeneID" id="20182690"/>
<evidence type="ECO:0000313" key="1">
    <source>
        <dbReference type="EMBL" id="ETN07410.1"/>
    </source>
</evidence>
<gene>
    <name evidence="1" type="ORF">PPTG_13321</name>
</gene>
<dbReference type="RefSeq" id="XP_008907167.1">
    <property type="nucleotide sequence ID" value="XM_008908919.1"/>
</dbReference>
<protein>
    <submittedName>
        <fullName evidence="1">Uncharacterized protein</fullName>
    </submittedName>
</protein>
<proteinExistence type="predicted"/>
<name>W2Q566_PHYN3</name>
<dbReference type="Proteomes" id="UP000018817">
    <property type="component" value="Unassembled WGS sequence"/>
</dbReference>